<gene>
    <name evidence="2" type="primary">EFCAB6</name>
</gene>
<accession>A0AC55D4S2</accession>
<evidence type="ECO:0000313" key="1">
    <source>
        <dbReference type="Proteomes" id="UP000694863"/>
    </source>
</evidence>
<organism evidence="1 2">
    <name type="scientific">Echinops telfairi</name>
    <name type="common">Lesser hedgehog tenrec</name>
    <dbReference type="NCBI Taxonomy" id="9371"/>
    <lineage>
        <taxon>Eukaryota</taxon>
        <taxon>Metazoa</taxon>
        <taxon>Chordata</taxon>
        <taxon>Craniata</taxon>
        <taxon>Vertebrata</taxon>
        <taxon>Euteleostomi</taxon>
        <taxon>Mammalia</taxon>
        <taxon>Eutheria</taxon>
        <taxon>Afrotheria</taxon>
        <taxon>Tenrecidae</taxon>
        <taxon>Tenrecinae</taxon>
        <taxon>Echinops</taxon>
    </lineage>
</organism>
<dbReference type="RefSeq" id="XP_045146731.1">
    <property type="nucleotide sequence ID" value="XM_045290796.1"/>
</dbReference>
<sequence length="1533" mass="174510">MEMAPDGQMLYFPDQSCTHLRPHSSPCRVFSRTCFHKMLRPSSTATAVANPLLSSLDIKRILFKKINQKRNDLKKAFQLLDLGQNWTVSKSELKRVLTIFLLPLSKEQFQELLAQSPLTSSGAVPYLEFLSKFGGVDLNVNVTKRASENDMGQSRTLNELEAQLGDKVSKNSKTLHKALRLLDVNKTGLLQPWELRRVLETFCLRMGEDEYTRFSSHYNVDKSEVDYKALLKNLSINTDINSRYSVGNPAVSRNNQQVKHSSRKYSPISELSEDMVENCSLDEIQRTFCQEIRKSYERLEKSLSAGDTTHSGFVSLNYLKTVLDTFVCRLPRRPFLQLMKRLGLNPTVKINWKQFLTSCYDAPGLGVSSSIPWPRRNSNSRNQPYKENVITKLARQAEDRICCLEKAFLEASSLGCHLTLTTNARSPGGPVPKNWTASGQKHEGRITWKELQRILNSNAIQIHDSEVKELMQMFDPGGTGLLSVHAFLDLLEEENSKIRKRSPLTSTKANPLSLAWNSVEEMVCGGILRDRPAFYQMVRSYDCGDTGFLSQTTFKKIISTVCPFLTGEHLRQLCSKFQDIASGRICYKKLMASLGGHSWCISSPVATPAGPPPSECVPKEDPQRPDLPKRIKSAKEKGPLTKNLTKEEVIEKLKNYMQQSNPTFRKQFFDVSKEPTAKITERDFRKVLEMNGMWMDNEQFALLTTKIGFRKEGMSYLDFAARFQGHPALPFPDNPLDGEEVVQLGCCGTPPFLSGYKHIADVDMSRPASSAACPALRTRLSSPFASAEECLKHFPLRLKESFQNPYSAFFKIDKDRDGVISMQDLYGLLAHLQFNLKQEEFVRFLELLGLRLSVTLNFREFRHLCEKGTHRADEAPQRLIRQKQKVTDSELASEQAHQYLVTKAKNRWSDLSKNFIETDSEGRGILRRRDIKNALYGFDIPLTPREFEKLWTRYDTEGRGHITYQEFLQKLGINYQPTVHRPYAEDYFNFMGHFTKPKQIQEELKELQRDTHQAISPTVISQARATTGASIQAPAYQPNTGPQTHLQPILAATASLAHHLLLCKAIALLDHLPWVQSCWGVSCQNDSVNYLDFLKAVDPSKAARPQPGEKEESKPVNFAALPLEEVLKKVQEMVDSSQEAMSKAFSELDQGDTGFVTAAEFGQVLKGISCNLSDSQYHYFLRKVRLHLRPHINWKYFLQNFCSFLEETSVEWAEKMPKAPLPPKSLPPKDTGKRDILARLHKAVTTHYNAIVQEFENFDTMKASVVSRDEFRAICNRHVQILTDEQFDKLWGEMPVTAKGKLKYQDFLSRFSCEKAVSPPISRESTRAQKGSSLPEVSEGGRSTRSSPLHAPKVGTPKTWSHPCLQSALHCGVHVTIQAGDTLVEKYNLDLSREESQQLITKYDLKNNGKFAYCNFIQSCVLLLTAKETSLMRRMKIQNIHHMKEAGEETSSFYAALLRIQPKILHCWRPMRRTFKAYDQDGTGLLGVGDFRKVLRQYSINLSEEEFFHILEYYDKTLSSKISYNDFLRAFLQ</sequence>
<evidence type="ECO:0000313" key="2">
    <source>
        <dbReference type="RefSeq" id="XP_045146731.1"/>
    </source>
</evidence>
<reference evidence="2" key="1">
    <citation type="submission" date="2025-08" db="UniProtKB">
        <authorList>
            <consortium name="RefSeq"/>
        </authorList>
    </citation>
    <scope>IDENTIFICATION</scope>
</reference>
<name>A0AC55D4S2_ECHTE</name>
<dbReference type="Proteomes" id="UP000694863">
    <property type="component" value="Unplaced"/>
</dbReference>
<proteinExistence type="predicted"/>
<protein>
    <submittedName>
        <fullName evidence="2">EF-hand calcium-binding domain-containing protein 6</fullName>
    </submittedName>
</protein>
<keyword evidence="1" id="KW-1185">Reference proteome</keyword>